<name>A0A0F9DE42_9ZZZZ</name>
<proteinExistence type="predicted"/>
<sequence length="52" mass="6049">MLQGIMESRDKRIIIPLNAAELEALDNWRFDKHMPSRAEAVRKLLLLGMIDE</sequence>
<gene>
    <name evidence="1" type="ORF">LCGC14_2210450</name>
</gene>
<dbReference type="AlphaFoldDB" id="A0A0F9DE42"/>
<dbReference type="EMBL" id="LAZR01029322">
    <property type="protein sequence ID" value="KKL59924.1"/>
    <property type="molecule type" value="Genomic_DNA"/>
</dbReference>
<reference evidence="1" key="1">
    <citation type="journal article" date="2015" name="Nature">
        <title>Complex archaea that bridge the gap between prokaryotes and eukaryotes.</title>
        <authorList>
            <person name="Spang A."/>
            <person name="Saw J.H."/>
            <person name="Jorgensen S.L."/>
            <person name="Zaremba-Niedzwiedzka K."/>
            <person name="Martijn J."/>
            <person name="Lind A.E."/>
            <person name="van Eijk R."/>
            <person name="Schleper C."/>
            <person name="Guy L."/>
            <person name="Ettema T.J."/>
        </authorList>
    </citation>
    <scope>NUCLEOTIDE SEQUENCE</scope>
</reference>
<accession>A0A0F9DE42</accession>
<evidence type="ECO:0000313" key="1">
    <source>
        <dbReference type="EMBL" id="KKL59924.1"/>
    </source>
</evidence>
<organism evidence="1">
    <name type="scientific">marine sediment metagenome</name>
    <dbReference type="NCBI Taxonomy" id="412755"/>
    <lineage>
        <taxon>unclassified sequences</taxon>
        <taxon>metagenomes</taxon>
        <taxon>ecological metagenomes</taxon>
    </lineage>
</organism>
<comment type="caution">
    <text evidence="1">The sequence shown here is derived from an EMBL/GenBank/DDBJ whole genome shotgun (WGS) entry which is preliminary data.</text>
</comment>
<protein>
    <submittedName>
        <fullName evidence="1">Uncharacterized protein</fullName>
    </submittedName>
</protein>